<dbReference type="WBParaSite" id="BTMF_0001568101-mRNA-1">
    <property type="protein sequence ID" value="BTMF_0001568101-mRNA-1"/>
    <property type="gene ID" value="BTMF_0001568101"/>
</dbReference>
<proteinExistence type="predicted"/>
<accession>A0A0R3R6N7</accession>
<dbReference type="EMBL" id="UZAG01020343">
    <property type="protein sequence ID" value="VDO46473.1"/>
    <property type="molecule type" value="Genomic_DNA"/>
</dbReference>
<reference evidence="1 2" key="2">
    <citation type="submission" date="2018-11" db="EMBL/GenBank/DDBJ databases">
        <authorList>
            <consortium name="Pathogen Informatics"/>
        </authorList>
    </citation>
    <scope>NUCLEOTIDE SEQUENCE [LARGE SCALE GENOMIC DNA]</scope>
</reference>
<dbReference type="AlphaFoldDB" id="A0A0R3R6N7"/>
<evidence type="ECO:0000313" key="3">
    <source>
        <dbReference type="WBParaSite" id="BTMF_0001568101-mRNA-1"/>
    </source>
</evidence>
<reference evidence="3" key="1">
    <citation type="submission" date="2017-02" db="UniProtKB">
        <authorList>
            <consortium name="WormBaseParasite"/>
        </authorList>
    </citation>
    <scope>IDENTIFICATION</scope>
</reference>
<gene>
    <name evidence="1" type="ORF">BTMF_LOCUS13671</name>
</gene>
<evidence type="ECO:0000313" key="2">
    <source>
        <dbReference type="Proteomes" id="UP000280834"/>
    </source>
</evidence>
<keyword evidence="2" id="KW-1185">Reference proteome</keyword>
<name>A0A0R3R6N7_9BILA</name>
<protein>
    <submittedName>
        <fullName evidence="1 3">Uncharacterized protein</fullName>
    </submittedName>
</protein>
<evidence type="ECO:0000313" key="1">
    <source>
        <dbReference type="EMBL" id="VDO46473.1"/>
    </source>
</evidence>
<dbReference type="Proteomes" id="UP000280834">
    <property type="component" value="Unassembled WGS sequence"/>
</dbReference>
<organism evidence="3">
    <name type="scientific">Brugia timori</name>
    <dbReference type="NCBI Taxonomy" id="42155"/>
    <lineage>
        <taxon>Eukaryota</taxon>
        <taxon>Metazoa</taxon>
        <taxon>Ecdysozoa</taxon>
        <taxon>Nematoda</taxon>
        <taxon>Chromadorea</taxon>
        <taxon>Rhabditida</taxon>
        <taxon>Spirurina</taxon>
        <taxon>Spiruromorpha</taxon>
        <taxon>Filarioidea</taxon>
        <taxon>Onchocercidae</taxon>
        <taxon>Brugia</taxon>
    </lineage>
</organism>
<sequence>MAKIRNLDVHVFGSMYASIIYRISSRNVYETQMHSRILSTISVAK</sequence>